<dbReference type="Gene3D" id="3.40.50.1110">
    <property type="entry name" value="SGNH hydrolase"/>
    <property type="match status" value="1"/>
</dbReference>
<sequence length="362" mass="40024">MGNHNAYILCLHLFSFLVLLTACDVAGTQVVQSSSHHQNHHSRYRQVGLSKLFVFGDSYADTGNNPKSVAKSWHEPYGITFPGRPTGRWSDGRVLTDYVASFIGIKSPIAYKWIKFGPKLLSNGINFAYGGTGVFNTLAPQPNMTTQINFFQKIIQTGVYSKRDLDSSLALVSLAGNDYGAYNARSGTAQGLPAFMASVVNQLKLNVKRIHEMGVKKVAVTTLQPLGCLPQNTLLSYYRHCNATQNMAVNFHNFLLKQAVQQLNNEVKNSTFLLDLHSAFMSVFKKRNSSGNVKFSNPLQPCCVGMDASNSCGSTDQLSGKKKYRVCKHPKAAFFWDLLHPSQAGWHAVSLVLHSSFNKLYS</sequence>
<accession>A0A1U7YV67</accession>
<evidence type="ECO:0000256" key="3">
    <source>
        <dbReference type="ARBA" id="ARBA00023098"/>
    </source>
</evidence>
<keyword evidence="2" id="KW-0378">Hydrolase</keyword>
<dbReference type="RefSeq" id="XP_010244324.1">
    <property type="nucleotide sequence ID" value="XM_010246022.2"/>
</dbReference>
<protein>
    <submittedName>
        <fullName evidence="6">GDSL esterase/lipase At5g03610-like isoform X1</fullName>
    </submittedName>
</protein>
<evidence type="ECO:0000256" key="4">
    <source>
        <dbReference type="SAM" id="SignalP"/>
    </source>
</evidence>
<dbReference type="InterPro" id="IPR036514">
    <property type="entry name" value="SGNH_hydro_sf"/>
</dbReference>
<keyword evidence="5" id="KW-1185">Reference proteome</keyword>
<feature type="signal peptide" evidence="4">
    <location>
        <begin position="1"/>
        <end position="22"/>
    </location>
</feature>
<comment type="similarity">
    <text evidence="1">Belongs to the 'GDSL' lipolytic enzyme family.</text>
</comment>
<dbReference type="eggNOG" id="ENOG502QU3Y">
    <property type="taxonomic scope" value="Eukaryota"/>
</dbReference>
<reference evidence="6" key="1">
    <citation type="submission" date="2025-08" db="UniProtKB">
        <authorList>
            <consortium name="RefSeq"/>
        </authorList>
    </citation>
    <scope>IDENTIFICATION</scope>
</reference>
<keyword evidence="3" id="KW-0443">Lipid metabolism</keyword>
<dbReference type="InParanoid" id="A0A1U7YV67"/>
<dbReference type="GeneID" id="104588179"/>
<gene>
    <name evidence="6" type="primary">LOC104588179</name>
</gene>
<keyword evidence="4" id="KW-0732">Signal</keyword>
<evidence type="ECO:0000256" key="1">
    <source>
        <dbReference type="ARBA" id="ARBA00008668"/>
    </source>
</evidence>
<dbReference type="GO" id="GO:0006629">
    <property type="term" value="P:lipid metabolic process"/>
    <property type="evidence" value="ECO:0007669"/>
    <property type="project" value="UniProtKB-KW"/>
</dbReference>
<dbReference type="KEGG" id="nnu:104588179"/>
<name>A0A1U7YV67_NELNU</name>
<feature type="chain" id="PRO_5010583132" evidence="4">
    <location>
        <begin position="23"/>
        <end position="362"/>
    </location>
</feature>
<dbReference type="PANTHER" id="PTHR46020:SF32">
    <property type="entry name" value="GDSL ESTERASE_LIPASE"/>
    <property type="match status" value="1"/>
</dbReference>
<dbReference type="InterPro" id="IPR001087">
    <property type="entry name" value="GDSL"/>
</dbReference>
<dbReference type="AlphaFoldDB" id="A0A1U7YV67"/>
<evidence type="ECO:0000313" key="6">
    <source>
        <dbReference type="RefSeq" id="XP_010244324.1"/>
    </source>
</evidence>
<evidence type="ECO:0000256" key="2">
    <source>
        <dbReference type="ARBA" id="ARBA00022801"/>
    </source>
</evidence>
<dbReference type="Proteomes" id="UP000189703">
    <property type="component" value="Unplaced"/>
</dbReference>
<dbReference type="SUPFAM" id="SSF52266">
    <property type="entry name" value="SGNH hydrolase"/>
    <property type="match status" value="1"/>
</dbReference>
<organism evidence="5 6">
    <name type="scientific">Nelumbo nucifera</name>
    <name type="common">Sacred lotus</name>
    <dbReference type="NCBI Taxonomy" id="4432"/>
    <lineage>
        <taxon>Eukaryota</taxon>
        <taxon>Viridiplantae</taxon>
        <taxon>Streptophyta</taxon>
        <taxon>Embryophyta</taxon>
        <taxon>Tracheophyta</taxon>
        <taxon>Spermatophyta</taxon>
        <taxon>Magnoliopsida</taxon>
        <taxon>Proteales</taxon>
        <taxon>Nelumbonaceae</taxon>
        <taxon>Nelumbo</taxon>
    </lineage>
</organism>
<proteinExistence type="inferred from homology"/>
<dbReference type="Pfam" id="PF00657">
    <property type="entry name" value="Lipase_GDSL"/>
    <property type="match status" value="1"/>
</dbReference>
<dbReference type="PANTHER" id="PTHR46020">
    <property type="entry name" value="OSJNBB0059K02.9 PROTEIN"/>
    <property type="match status" value="1"/>
</dbReference>
<evidence type="ECO:0000313" key="5">
    <source>
        <dbReference type="Proteomes" id="UP000189703"/>
    </source>
</evidence>
<dbReference type="GO" id="GO:0016788">
    <property type="term" value="F:hydrolase activity, acting on ester bonds"/>
    <property type="evidence" value="ECO:0007669"/>
    <property type="project" value="InterPro"/>
</dbReference>
<dbReference type="OrthoDB" id="1600564at2759"/>
<dbReference type="OMA" id="RENICIC"/>
<dbReference type="STRING" id="4432.A0A1U7YV67"/>
<dbReference type="FunCoup" id="A0A1U7YV67">
    <property type="interactions" value="1239"/>
</dbReference>